<comment type="caution">
    <text evidence="2">The sequence shown here is derived from an EMBL/GenBank/DDBJ whole genome shotgun (WGS) entry which is preliminary data.</text>
</comment>
<name>A0ABU0M6L5_9HYPH</name>
<dbReference type="Proteomes" id="UP001223743">
    <property type="component" value="Unassembled WGS sequence"/>
</dbReference>
<feature type="transmembrane region" description="Helical" evidence="1">
    <location>
        <begin position="220"/>
        <end position="240"/>
    </location>
</feature>
<dbReference type="NCBIfam" id="TIGR03082">
    <property type="entry name" value="Gneg_AbrB_dup"/>
    <property type="match status" value="2"/>
</dbReference>
<dbReference type="PANTHER" id="PTHR38457">
    <property type="entry name" value="REGULATOR ABRB-RELATED"/>
    <property type="match status" value="1"/>
</dbReference>
<keyword evidence="1" id="KW-0472">Membrane</keyword>
<dbReference type="InterPro" id="IPR017516">
    <property type="entry name" value="AbrB_dup"/>
</dbReference>
<feature type="transmembrane region" description="Helical" evidence="1">
    <location>
        <begin position="126"/>
        <end position="145"/>
    </location>
</feature>
<feature type="transmembrane region" description="Helical" evidence="1">
    <location>
        <begin position="277"/>
        <end position="299"/>
    </location>
</feature>
<reference evidence="2 3" key="1">
    <citation type="submission" date="2023-07" db="EMBL/GenBank/DDBJ databases">
        <title>Genomic Encyclopedia of Type Strains, Phase IV (KMG-IV): sequencing the most valuable type-strain genomes for metagenomic binning, comparative biology and taxonomic classification.</title>
        <authorList>
            <person name="Goeker M."/>
        </authorList>
    </citation>
    <scope>NUCLEOTIDE SEQUENCE [LARGE SCALE GENOMIC DNA]</scope>
    <source>
        <strain evidence="2 3">B1-1</strain>
    </source>
</reference>
<feature type="transmembrane region" description="Helical" evidence="1">
    <location>
        <begin position="331"/>
        <end position="353"/>
    </location>
</feature>
<keyword evidence="1" id="KW-1133">Transmembrane helix</keyword>
<keyword evidence="1" id="KW-0812">Transmembrane</keyword>
<sequence length="367" mass="37876">MPISPPVPFLAGLPRPLQWSALLVLSVLLCAGLFVAGLPAALLIGPMIAAIAAGLAGATIRVPDPLSLLAQAIVSMLVASVMTPETVVAFLAEWPLFLAVVLATIAASSALGWLMSHRRVLPGTTAVWGSSPGAASAMVLMAEAFGADARLVAMMQYLRMVMVAGAAALVARIYLDVGAAEPPPIVWFPSVDLFHFAGTIAVAAIGTLVGRVLPIPSGTLLVPMIAGAVLQGMGLLDIVLPEWLLSIGYALIGWRIGLGFTRAVIRHAARVLPQIALSILVLMAFSASLAALLVVLVGVDPLTAYLATSPGGMDSIAVIAASSPVDMSFVMALQAVRFFIIVVTGPPVAHFVARRLHARAPPADTPH</sequence>
<dbReference type="Pfam" id="PF05145">
    <property type="entry name" value="AbrB"/>
    <property type="match status" value="1"/>
</dbReference>
<dbReference type="InterPro" id="IPR007820">
    <property type="entry name" value="AbrB_fam"/>
</dbReference>
<accession>A0ABU0M6L5</accession>
<proteinExistence type="predicted"/>
<evidence type="ECO:0000256" key="1">
    <source>
        <dbReference type="SAM" id="Phobius"/>
    </source>
</evidence>
<dbReference type="EMBL" id="JAUSWJ010000001">
    <property type="protein sequence ID" value="MDQ0516607.1"/>
    <property type="molecule type" value="Genomic_DNA"/>
</dbReference>
<feature type="transmembrane region" description="Helical" evidence="1">
    <location>
        <begin position="246"/>
        <end position="265"/>
    </location>
</feature>
<dbReference type="PANTHER" id="PTHR38457:SF1">
    <property type="entry name" value="REGULATOR ABRB-RELATED"/>
    <property type="match status" value="1"/>
</dbReference>
<dbReference type="RefSeq" id="WP_266279389.1">
    <property type="nucleotide sequence ID" value="NZ_JAPKNF010000001.1"/>
</dbReference>
<dbReference type="PIRSF" id="PIRSF038991">
    <property type="entry name" value="Protein_AbrB"/>
    <property type="match status" value="1"/>
</dbReference>
<evidence type="ECO:0000313" key="2">
    <source>
        <dbReference type="EMBL" id="MDQ0516607.1"/>
    </source>
</evidence>
<feature type="transmembrane region" description="Helical" evidence="1">
    <location>
        <begin position="42"/>
        <end position="60"/>
    </location>
</feature>
<keyword evidence="3" id="KW-1185">Reference proteome</keyword>
<feature type="transmembrane region" description="Helical" evidence="1">
    <location>
        <begin position="195"/>
        <end position="213"/>
    </location>
</feature>
<organism evidence="2 3">
    <name type="scientific">Kaistia geumhonensis</name>
    <dbReference type="NCBI Taxonomy" id="410839"/>
    <lineage>
        <taxon>Bacteria</taxon>
        <taxon>Pseudomonadati</taxon>
        <taxon>Pseudomonadota</taxon>
        <taxon>Alphaproteobacteria</taxon>
        <taxon>Hyphomicrobiales</taxon>
        <taxon>Kaistiaceae</taxon>
        <taxon>Kaistia</taxon>
    </lineage>
</organism>
<gene>
    <name evidence="2" type="ORF">QO015_002220</name>
</gene>
<protein>
    <submittedName>
        <fullName evidence="2">Membrane AbrB-like protein</fullName>
    </submittedName>
</protein>
<feature type="transmembrane region" description="Helical" evidence="1">
    <location>
        <begin position="157"/>
        <end position="175"/>
    </location>
</feature>
<feature type="transmembrane region" description="Helical" evidence="1">
    <location>
        <begin position="66"/>
        <end position="84"/>
    </location>
</feature>
<evidence type="ECO:0000313" key="3">
    <source>
        <dbReference type="Proteomes" id="UP001223743"/>
    </source>
</evidence>
<feature type="transmembrane region" description="Helical" evidence="1">
    <location>
        <begin position="96"/>
        <end position="114"/>
    </location>
</feature>
<feature type="transmembrane region" description="Helical" evidence="1">
    <location>
        <begin position="17"/>
        <end position="35"/>
    </location>
</feature>